<dbReference type="Gene3D" id="2.60.40.3140">
    <property type="match status" value="1"/>
</dbReference>
<dbReference type="InterPro" id="IPR024618">
    <property type="entry name" value="DUF3857"/>
</dbReference>
<accession>A0ABV8NKW4</accession>
<keyword evidence="4" id="KW-1185">Reference proteome</keyword>
<comment type="caution">
    <text evidence="3">The sequence shown here is derived from an EMBL/GenBank/DDBJ whole genome shotgun (WGS) entry which is preliminary data.</text>
</comment>
<dbReference type="Pfam" id="PF12969">
    <property type="entry name" value="DUF3857"/>
    <property type="match status" value="1"/>
</dbReference>
<dbReference type="InterPro" id="IPR038765">
    <property type="entry name" value="Papain-like_cys_pep_sf"/>
</dbReference>
<dbReference type="Proteomes" id="UP001595792">
    <property type="component" value="Unassembled WGS sequence"/>
</dbReference>
<dbReference type="Gene3D" id="3.10.620.30">
    <property type="match status" value="1"/>
</dbReference>
<organism evidence="3 4">
    <name type="scientific">Pedobacter jamesrossensis</name>
    <dbReference type="NCBI Taxonomy" id="1908238"/>
    <lineage>
        <taxon>Bacteria</taxon>
        <taxon>Pseudomonadati</taxon>
        <taxon>Bacteroidota</taxon>
        <taxon>Sphingobacteriia</taxon>
        <taxon>Sphingobacteriales</taxon>
        <taxon>Sphingobacteriaceae</taxon>
        <taxon>Pedobacter</taxon>
    </lineage>
</organism>
<name>A0ABV8NKW4_9SPHI</name>
<sequence>MKLLLIFSSIILCYSTVFGQDNYDSELIPSNLKNRANATIRNEETVVDMRSPDNVMLSVKKAITVYNKNGENDARLVLFYDKNTAIKSIKGEVYNASGILTKKFSQSNFSDESAADGFSLFVDSRVKHYLPSENIYPYTIVYNYEIRYKQNLIIRDWVPQTADDISVEKSSYTFICKPTDELRIKAQNFAEKPEEQINEKQKTLIWKISNMAAVKPEPFSPDRDTHQTTIKIAAKEFTYYNHKGSYTNWQELGKWVYDDLLKTRKTLAPATVELIKDLVKNEKTDTDKARKIYQYMQDKTRYISVQIGIGGFQPVSAADVDRLGYGDCKALVNYMQSLLDVVGIDSYYCVVEAGNQKASLDPTYASMVQGNHIILCMPLKGDTTWLECTNQKIPFGFLSTFTDDRTVLACTADGGKLLKTPKLSTENNQQIRNGTITIFPNGDAKGNIKTVFKGSQYDNNEEIIGKPFTEQQKLLTDVYNIDNINFSAVNYVQKKDINPEVIENIAISIRSYAAINNGRMFIKINAFNTQNAVTEVRNRTQPVYINRGFTDEDTIVYNLPDEVMTNILPENDKKYKTVFGEYTMKASLEGKKLTYYRKLVMNDGTFPASSYAEFYKFITDVNSADGLKIILNLKK</sequence>
<dbReference type="EMBL" id="JBHSBY010000032">
    <property type="protein sequence ID" value="MFC4196317.1"/>
    <property type="molecule type" value="Genomic_DNA"/>
</dbReference>
<keyword evidence="1" id="KW-0732">Signal</keyword>
<evidence type="ECO:0000259" key="2">
    <source>
        <dbReference type="Pfam" id="PF12969"/>
    </source>
</evidence>
<evidence type="ECO:0000313" key="4">
    <source>
        <dbReference type="Proteomes" id="UP001595792"/>
    </source>
</evidence>
<dbReference type="RefSeq" id="WP_378959643.1">
    <property type="nucleotide sequence ID" value="NZ_JBHRXC010000016.1"/>
</dbReference>
<feature type="chain" id="PRO_5046673844" evidence="1">
    <location>
        <begin position="20"/>
        <end position="635"/>
    </location>
</feature>
<dbReference type="SUPFAM" id="SSF54001">
    <property type="entry name" value="Cysteine proteinases"/>
    <property type="match status" value="1"/>
</dbReference>
<gene>
    <name evidence="3" type="ORF">ACFOUY_06375</name>
</gene>
<feature type="domain" description="DUF3857" evidence="2">
    <location>
        <begin position="59"/>
        <end position="214"/>
    </location>
</feature>
<reference evidence="4" key="1">
    <citation type="journal article" date="2019" name="Int. J. Syst. Evol. Microbiol.">
        <title>The Global Catalogue of Microorganisms (GCM) 10K type strain sequencing project: providing services to taxonomists for standard genome sequencing and annotation.</title>
        <authorList>
            <consortium name="The Broad Institute Genomics Platform"/>
            <consortium name="The Broad Institute Genome Sequencing Center for Infectious Disease"/>
            <person name="Wu L."/>
            <person name="Ma J."/>
        </authorList>
    </citation>
    <scope>NUCLEOTIDE SEQUENCE [LARGE SCALE GENOMIC DNA]</scope>
    <source>
        <strain evidence="4">CCM 8689</strain>
    </source>
</reference>
<dbReference type="Gene3D" id="2.60.120.1130">
    <property type="match status" value="1"/>
</dbReference>
<feature type="signal peptide" evidence="1">
    <location>
        <begin position="1"/>
        <end position="19"/>
    </location>
</feature>
<evidence type="ECO:0000313" key="3">
    <source>
        <dbReference type="EMBL" id="MFC4196317.1"/>
    </source>
</evidence>
<proteinExistence type="predicted"/>
<evidence type="ECO:0000256" key="1">
    <source>
        <dbReference type="SAM" id="SignalP"/>
    </source>
</evidence>
<protein>
    <submittedName>
        <fullName evidence="3">DUF3857 domain-containing protein</fullName>
    </submittedName>
</protein>